<dbReference type="SUPFAM" id="SSF161098">
    <property type="entry name" value="MetI-like"/>
    <property type="match status" value="1"/>
</dbReference>
<keyword evidence="5 8" id="KW-0812">Transmembrane</keyword>
<dbReference type="EMBL" id="LC066374">
    <property type="protein sequence ID" value="BAT26804.1"/>
    <property type="molecule type" value="Genomic_DNA"/>
</dbReference>
<dbReference type="InterPro" id="IPR000515">
    <property type="entry name" value="MetI-like"/>
</dbReference>
<evidence type="ECO:0000256" key="3">
    <source>
        <dbReference type="ARBA" id="ARBA00022448"/>
    </source>
</evidence>
<comment type="subcellular location">
    <subcellularLocation>
        <location evidence="1 8">Cell membrane</location>
        <topology evidence="1 8">Multi-pass membrane protein</topology>
    </subcellularLocation>
</comment>
<feature type="transmembrane region" description="Helical" evidence="8">
    <location>
        <begin position="152"/>
        <end position="180"/>
    </location>
</feature>
<evidence type="ECO:0000256" key="7">
    <source>
        <dbReference type="ARBA" id="ARBA00023136"/>
    </source>
</evidence>
<dbReference type="GO" id="GO:0055085">
    <property type="term" value="P:transmembrane transport"/>
    <property type="evidence" value="ECO:0007669"/>
    <property type="project" value="InterPro"/>
</dbReference>
<feature type="transmembrane region" description="Helical" evidence="8">
    <location>
        <begin position="108"/>
        <end position="132"/>
    </location>
</feature>
<evidence type="ECO:0000256" key="2">
    <source>
        <dbReference type="ARBA" id="ARBA00007069"/>
    </source>
</evidence>
<evidence type="ECO:0000259" key="9">
    <source>
        <dbReference type="PROSITE" id="PS50928"/>
    </source>
</evidence>
<dbReference type="PANTHER" id="PTHR42929">
    <property type="entry name" value="INNER MEMBRANE ABC TRANSPORTER PERMEASE PROTEIN YDCU-RELATED-RELATED"/>
    <property type="match status" value="1"/>
</dbReference>
<evidence type="ECO:0000256" key="5">
    <source>
        <dbReference type="ARBA" id="ARBA00022692"/>
    </source>
</evidence>
<feature type="transmembrane region" description="Helical" evidence="8">
    <location>
        <begin position="251"/>
        <end position="277"/>
    </location>
</feature>
<feature type="transmembrane region" description="Helical" evidence="8">
    <location>
        <begin position="63"/>
        <end position="96"/>
    </location>
</feature>
<comment type="similarity">
    <text evidence="2">Belongs to the binding-protein-dependent transport system permease family. CysTW subfamily.</text>
</comment>
<dbReference type="AlphaFoldDB" id="A0A0P0YYV4"/>
<feature type="transmembrane region" description="Helical" evidence="8">
    <location>
        <begin position="19"/>
        <end position="43"/>
    </location>
</feature>
<dbReference type="PROSITE" id="PS50928">
    <property type="entry name" value="ABC_TM1"/>
    <property type="match status" value="1"/>
</dbReference>
<evidence type="ECO:0000256" key="1">
    <source>
        <dbReference type="ARBA" id="ARBA00004651"/>
    </source>
</evidence>
<dbReference type="Pfam" id="PF00528">
    <property type="entry name" value="BPD_transp_1"/>
    <property type="match status" value="1"/>
</dbReference>
<keyword evidence="7 8" id="KW-0472">Membrane</keyword>
<feature type="transmembrane region" description="Helical" evidence="8">
    <location>
        <begin position="201"/>
        <end position="231"/>
    </location>
</feature>
<dbReference type="PANTHER" id="PTHR42929:SF1">
    <property type="entry name" value="INNER MEMBRANE ABC TRANSPORTER PERMEASE PROTEIN YDCU-RELATED"/>
    <property type="match status" value="1"/>
</dbReference>
<proteinExistence type="inferred from homology"/>
<evidence type="ECO:0000256" key="8">
    <source>
        <dbReference type="RuleBase" id="RU363032"/>
    </source>
</evidence>
<keyword evidence="4" id="KW-1003">Cell membrane</keyword>
<dbReference type="Gene3D" id="1.10.3720.10">
    <property type="entry name" value="MetI-like"/>
    <property type="match status" value="1"/>
</dbReference>
<dbReference type="GO" id="GO:0005886">
    <property type="term" value="C:plasma membrane"/>
    <property type="evidence" value="ECO:0007669"/>
    <property type="project" value="UniProtKB-SubCell"/>
</dbReference>
<name>A0A0P0YYV4_9HYPH</name>
<organism evidence="10">
    <name type="scientific">Aurantimonas coralicida</name>
    <dbReference type="NCBI Taxonomy" id="182270"/>
    <lineage>
        <taxon>Bacteria</taxon>
        <taxon>Pseudomonadati</taxon>
        <taxon>Pseudomonadota</taxon>
        <taxon>Alphaproteobacteria</taxon>
        <taxon>Hyphomicrobiales</taxon>
        <taxon>Aurantimonadaceae</taxon>
        <taxon>Aurantimonas</taxon>
    </lineage>
</organism>
<keyword evidence="3 8" id="KW-0813">Transport</keyword>
<sequence>MSAAAPGTKAGGWREQAPLIFPALMLLAFFVVPFGLMIAVSLFERVAGGFYQPVLTTANYARFLSLFFGKILVFSLGLSALVSALCLIVGAPFTYLLTKLRRKWQVPWLVAMLAVLSLSEVIIGFSWSTLLSRTAGLSNLFVSLGLMDNPDAWTPGFFAVLAGMTYQAFPYAVLVLYPSFSRLDPSLAEAARTLGASPLRAFFTVILPALRMALIATFIIVFVFALGAYLLPQLLGRPEHWTLSVLITDQAIYQSNMPFAAAMAVFLVVTSLSLVLLTTTLGRKGRAA</sequence>
<evidence type="ECO:0000256" key="6">
    <source>
        <dbReference type="ARBA" id="ARBA00022989"/>
    </source>
</evidence>
<evidence type="ECO:0000313" key="10">
    <source>
        <dbReference type="EMBL" id="BAT26804.1"/>
    </source>
</evidence>
<protein>
    <submittedName>
        <fullName evidence="10">ABC-type spermidine/putrescine transport system</fullName>
    </submittedName>
</protein>
<dbReference type="CDD" id="cd06261">
    <property type="entry name" value="TM_PBP2"/>
    <property type="match status" value="1"/>
</dbReference>
<accession>A0A0P0YYV4</accession>
<reference evidence="10" key="1">
    <citation type="journal article" date="2015" name="Proc. Natl. Acad. Sci. U.S.A.">
        <title>Bacterial clade with the ribosomal RNA operon on a small plasmid rather than the chromosome.</title>
        <authorList>
            <person name="Anda M."/>
            <person name="Ohtsubo Y."/>
            <person name="Okubo T."/>
            <person name="Sugawara M."/>
            <person name="Nagata Y."/>
            <person name="Tsuda M."/>
            <person name="Minamisawa K."/>
            <person name="Mitsui H."/>
        </authorList>
    </citation>
    <scope>NUCLEOTIDE SEQUENCE</scope>
    <source>
        <strain evidence="10">DSM 14790</strain>
    </source>
</reference>
<dbReference type="InterPro" id="IPR035906">
    <property type="entry name" value="MetI-like_sf"/>
</dbReference>
<keyword evidence="6 8" id="KW-1133">Transmembrane helix</keyword>
<feature type="domain" description="ABC transmembrane type-1" evidence="9">
    <location>
        <begin position="72"/>
        <end position="278"/>
    </location>
</feature>
<evidence type="ECO:0000256" key="4">
    <source>
        <dbReference type="ARBA" id="ARBA00022475"/>
    </source>
</evidence>